<sequence>MAANSSRILTDTPCKVCNDHSSGKHYGIHSCDGCAGFFKRSVRRPRTYVCKNRGRGEEGKCLVDKTHRNQCRACRFRRCVMIGMNKEAVQHERGPRNSTLRKQQMAIISNFNDTRNTVLTGVGNNNISSNTNPMNNMIQQIPSNPILPDLFSISNSAQTMSMLANIFKSVALQSGSLYQNTLINSINGVHMSLQARRVPTQEQVNILIRYLLLHNVTYP</sequence>
<accession>A0AC35U5P8</accession>
<organism evidence="1 2">
    <name type="scientific">Rhabditophanes sp. KR3021</name>
    <dbReference type="NCBI Taxonomy" id="114890"/>
    <lineage>
        <taxon>Eukaryota</taxon>
        <taxon>Metazoa</taxon>
        <taxon>Ecdysozoa</taxon>
        <taxon>Nematoda</taxon>
        <taxon>Chromadorea</taxon>
        <taxon>Rhabditida</taxon>
        <taxon>Tylenchina</taxon>
        <taxon>Panagrolaimomorpha</taxon>
        <taxon>Strongyloidoidea</taxon>
        <taxon>Alloionematidae</taxon>
        <taxon>Rhabditophanes</taxon>
    </lineage>
</organism>
<evidence type="ECO:0000313" key="1">
    <source>
        <dbReference type="Proteomes" id="UP000095286"/>
    </source>
</evidence>
<reference evidence="2" key="1">
    <citation type="submission" date="2016-11" db="UniProtKB">
        <authorList>
            <consortium name="WormBaseParasite"/>
        </authorList>
    </citation>
    <scope>IDENTIFICATION</scope>
    <source>
        <strain evidence="2">KR3021</strain>
    </source>
</reference>
<proteinExistence type="predicted"/>
<protein>
    <submittedName>
        <fullName evidence="2">Nuclear receptor domain-containing protein</fullName>
    </submittedName>
</protein>
<dbReference type="WBParaSite" id="RSKR_0000792200.1">
    <property type="protein sequence ID" value="RSKR_0000792200.1"/>
    <property type="gene ID" value="RSKR_0000792200"/>
</dbReference>
<dbReference type="Proteomes" id="UP000095286">
    <property type="component" value="Unplaced"/>
</dbReference>
<evidence type="ECO:0000313" key="2">
    <source>
        <dbReference type="WBParaSite" id="RSKR_0000792200.1"/>
    </source>
</evidence>
<name>A0AC35U5P8_9BILA</name>